<evidence type="ECO:0000256" key="2">
    <source>
        <dbReference type="SAM" id="Phobius"/>
    </source>
</evidence>
<feature type="transmembrane region" description="Helical" evidence="2">
    <location>
        <begin position="29"/>
        <end position="52"/>
    </location>
</feature>
<name>A0A927C9C4_9BACL</name>
<reference evidence="3" key="1">
    <citation type="submission" date="2020-09" db="EMBL/GenBank/DDBJ databases">
        <title>A novel bacterium of genus Paenibacillus, isolated from South China Sea.</title>
        <authorList>
            <person name="Huang H."/>
            <person name="Mo K."/>
            <person name="Hu Y."/>
        </authorList>
    </citation>
    <scope>NUCLEOTIDE SEQUENCE</scope>
    <source>
        <strain evidence="3">IB182363</strain>
    </source>
</reference>
<keyword evidence="2" id="KW-0812">Transmembrane</keyword>
<dbReference type="SMART" id="SM00710">
    <property type="entry name" value="PbH1"/>
    <property type="match status" value="5"/>
</dbReference>
<evidence type="ECO:0000313" key="4">
    <source>
        <dbReference type="Proteomes" id="UP000639396"/>
    </source>
</evidence>
<gene>
    <name evidence="3" type="ORF">IDH45_17580</name>
</gene>
<dbReference type="Proteomes" id="UP000639396">
    <property type="component" value="Unassembled WGS sequence"/>
</dbReference>
<feature type="region of interest" description="Disordered" evidence="1">
    <location>
        <begin position="1"/>
        <end position="20"/>
    </location>
</feature>
<dbReference type="InterPro" id="IPR006626">
    <property type="entry name" value="PbH1"/>
</dbReference>
<dbReference type="Gene3D" id="2.160.20.10">
    <property type="entry name" value="Single-stranded right-handed beta-helix, Pectin lyase-like"/>
    <property type="match status" value="1"/>
</dbReference>
<evidence type="ECO:0000313" key="3">
    <source>
        <dbReference type="EMBL" id="MBD2863803.1"/>
    </source>
</evidence>
<proteinExistence type="predicted"/>
<dbReference type="InterPro" id="IPR006311">
    <property type="entry name" value="TAT_signal"/>
</dbReference>
<comment type="caution">
    <text evidence="3">The sequence shown here is derived from an EMBL/GenBank/DDBJ whole genome shotgun (WGS) entry which is preliminary data.</text>
</comment>
<accession>A0A927C9C4</accession>
<dbReference type="InterPro" id="IPR011050">
    <property type="entry name" value="Pectin_lyase_fold/virulence"/>
</dbReference>
<dbReference type="SUPFAM" id="SSF51126">
    <property type="entry name" value="Pectin lyase-like"/>
    <property type="match status" value="1"/>
</dbReference>
<keyword evidence="2" id="KW-1133">Transmembrane helix</keyword>
<keyword evidence="2" id="KW-0472">Membrane</keyword>
<dbReference type="EMBL" id="JACXJA010000022">
    <property type="protein sequence ID" value="MBD2863803.1"/>
    <property type="molecule type" value="Genomic_DNA"/>
</dbReference>
<keyword evidence="4" id="KW-1185">Reference proteome</keyword>
<protein>
    <submittedName>
        <fullName evidence="3">Right-handed parallel beta-helix repeat-containing protein</fullName>
    </submittedName>
</protein>
<dbReference type="PROSITE" id="PS51318">
    <property type="entry name" value="TAT"/>
    <property type="match status" value="1"/>
</dbReference>
<dbReference type="RefSeq" id="WP_190929429.1">
    <property type="nucleotide sequence ID" value="NZ_JACXJA010000022.1"/>
</dbReference>
<sequence length="633" mass="67115">MRQKRENEQKSESLPEDRSSEVRISRRRLLTLGAAGTVAVTGTLLGASVSMARQEGDVTRSVYGEPDDCSSCEPFIRQVAEEAASETVQEALLGVNLKTDWLFNVKEFGAKGNAKYRNPANGQYYQDSAYTMPADDDTAAFNLALLASEEHTGGNNTPLKRTVFVPAGDYLIAGTVYVRKGQHLKGDGIGSVRILIPVTSRTEPTFLMGRAVIGGVMQVDSGGLAPSISDLSTEGGSTVSAVFDCGTTAGISLFNLFITAAGIGVAGAAGDLQAYNLTVDMCQIGMVLPDRGQRNVITACSFFWNKISIRVTGSTYDTIISDCNFAFNSFQDIELRAPTDGGSIKNVSIRNCNFTANGQYATYSGAIIFYNVSDTDVAISDCAFRNLYGYGVVSLGTSANNAVVISDCIFDGNKTHHEFVQGTTSKGISMGNNDVTVSSCLFRNLKGGYAIRVGGTSGRLMVDNCKWRGNTANYFIEVTAAGTEVTAVHNTGDDVLPLINCFTGAKVFLADNQKWLGTIQTGSSKKYVKIPTFDGQLNALVRITANPLPGGSAAYRKTALFSVYRYTDAAGGAATDYIAKTLLSQAPAGTAPAIDIDLALDTVTGGGSGGSVPNRYVIVAVPESWTKLDIAVE</sequence>
<dbReference type="InterPro" id="IPR012334">
    <property type="entry name" value="Pectin_lyas_fold"/>
</dbReference>
<dbReference type="AlphaFoldDB" id="A0A927C9C4"/>
<organism evidence="3 4">
    <name type="scientific">Paenibacillus oceani</name>
    <dbReference type="NCBI Taxonomy" id="2772510"/>
    <lineage>
        <taxon>Bacteria</taxon>
        <taxon>Bacillati</taxon>
        <taxon>Bacillota</taxon>
        <taxon>Bacilli</taxon>
        <taxon>Bacillales</taxon>
        <taxon>Paenibacillaceae</taxon>
        <taxon>Paenibacillus</taxon>
    </lineage>
</organism>
<evidence type="ECO:0000256" key="1">
    <source>
        <dbReference type="SAM" id="MobiDB-lite"/>
    </source>
</evidence>